<dbReference type="Proteomes" id="UP000189059">
    <property type="component" value="Unassembled WGS sequence"/>
</dbReference>
<comment type="caution">
    <text evidence="1">The sequence shown here is derived from an EMBL/GenBank/DDBJ whole genome shotgun (WGS) entry which is preliminary data.</text>
</comment>
<sequence>MEPLGKIMLRMEDKRQPTGCGSRCFSNRDRKVDAGMRRASGSRIGNETGNEKVHTGPGKIVKALCPTVLLLN</sequence>
<evidence type="ECO:0000313" key="1">
    <source>
        <dbReference type="EMBL" id="OOC58521.1"/>
    </source>
</evidence>
<name>A0ABX3JPV3_9BACL</name>
<protein>
    <submittedName>
        <fullName evidence="1">Uncharacterized protein</fullName>
    </submittedName>
</protein>
<accession>A0ABX3JPV3</accession>
<keyword evidence="2" id="KW-1185">Reference proteome</keyword>
<evidence type="ECO:0000313" key="2">
    <source>
        <dbReference type="Proteomes" id="UP000189059"/>
    </source>
</evidence>
<dbReference type="EMBL" id="MRVI01000002">
    <property type="protein sequence ID" value="OOC58521.1"/>
    <property type="molecule type" value="Genomic_DNA"/>
</dbReference>
<organism evidence="1 2">
    <name type="scientific">Paenibacillus ihbetae</name>
    <dbReference type="NCBI Taxonomy" id="1870820"/>
    <lineage>
        <taxon>Bacteria</taxon>
        <taxon>Bacillati</taxon>
        <taxon>Bacillota</taxon>
        <taxon>Bacilli</taxon>
        <taxon>Bacillales</taxon>
        <taxon>Paenibacillaceae</taxon>
        <taxon>Paenibacillus</taxon>
    </lineage>
</organism>
<proteinExistence type="predicted"/>
<reference evidence="1 2" key="1">
    <citation type="submission" date="2016-12" db="EMBL/GenBank/DDBJ databases">
        <title>Genome sequencing and description of Paenibacillus sp. nov. from high altitude lake in the Indian Trans- Himalayas.</title>
        <authorList>
            <person name="Kiran S."/>
            <person name="Swarnkar M.K."/>
            <person name="Rana A."/>
            <person name="Tewari R."/>
            <person name="Gulati A."/>
        </authorList>
    </citation>
    <scope>NUCLEOTIDE SEQUENCE [LARGE SCALE GENOMIC DNA]</scope>
    <source>
        <strain evidence="1 2">IHBB 9951</strain>
    </source>
</reference>
<gene>
    <name evidence="1" type="ORF">BBD40_22730</name>
</gene>